<protein>
    <recommendedName>
        <fullName evidence="2">Metalloendopeptidase</fullName>
        <ecNumber evidence="2">3.4.24.-</ecNumber>
    </recommendedName>
</protein>
<keyword evidence="1 2" id="KW-0482">Metalloprotease</keyword>
<feature type="binding site" evidence="1">
    <location>
        <position position="220"/>
    </location>
    <ligand>
        <name>Zn(2+)</name>
        <dbReference type="ChEBI" id="CHEBI:29105"/>
        <note>catalytic</note>
    </ligand>
</feature>
<dbReference type="PANTHER" id="PTHR10127:SF901">
    <property type="entry name" value="METALLOENDOPEPTIDASE"/>
    <property type="match status" value="1"/>
</dbReference>
<dbReference type="GO" id="GO:0004222">
    <property type="term" value="F:metalloendopeptidase activity"/>
    <property type="evidence" value="ECO:0007669"/>
    <property type="project" value="UniProtKB-UniRule"/>
</dbReference>
<feature type="chain" id="PRO_5028520488" description="Metalloendopeptidase" evidence="2">
    <location>
        <begin position="23"/>
        <end position="317"/>
    </location>
</feature>
<dbReference type="PRINTS" id="PR00480">
    <property type="entry name" value="ASTACIN"/>
</dbReference>
<evidence type="ECO:0000313" key="5">
    <source>
        <dbReference type="RefSeq" id="XP_031573188.1"/>
    </source>
</evidence>
<dbReference type="GO" id="GO:0006508">
    <property type="term" value="P:proteolysis"/>
    <property type="evidence" value="ECO:0007669"/>
    <property type="project" value="UniProtKB-KW"/>
</dbReference>
<dbReference type="RefSeq" id="XP_031573188.1">
    <property type="nucleotide sequence ID" value="XM_031717328.1"/>
</dbReference>
<dbReference type="AlphaFoldDB" id="A0A6P8J5J0"/>
<dbReference type="PANTHER" id="PTHR10127">
    <property type="entry name" value="DISCOIDIN, CUB, EGF, LAMININ , AND ZINC METALLOPROTEASE DOMAIN CONTAINING"/>
    <property type="match status" value="1"/>
</dbReference>
<dbReference type="GO" id="GO:0008270">
    <property type="term" value="F:zinc ion binding"/>
    <property type="evidence" value="ECO:0007669"/>
    <property type="project" value="UniProtKB-UniRule"/>
</dbReference>
<dbReference type="InterPro" id="IPR034035">
    <property type="entry name" value="Astacin-like_dom"/>
</dbReference>
<organism evidence="4 5">
    <name type="scientific">Actinia tenebrosa</name>
    <name type="common">Australian red waratah sea anemone</name>
    <dbReference type="NCBI Taxonomy" id="6105"/>
    <lineage>
        <taxon>Eukaryota</taxon>
        <taxon>Metazoa</taxon>
        <taxon>Cnidaria</taxon>
        <taxon>Anthozoa</taxon>
        <taxon>Hexacorallia</taxon>
        <taxon>Actiniaria</taxon>
        <taxon>Actiniidae</taxon>
        <taxon>Actinia</taxon>
    </lineage>
</organism>
<evidence type="ECO:0000313" key="4">
    <source>
        <dbReference type="Proteomes" id="UP000515163"/>
    </source>
</evidence>
<dbReference type="InterPro" id="IPR024079">
    <property type="entry name" value="MetalloPept_cat_dom_sf"/>
</dbReference>
<keyword evidence="1 2" id="KW-0479">Metal-binding</keyword>
<dbReference type="InParanoid" id="A0A6P8J5J0"/>
<feature type="active site" evidence="1">
    <location>
        <position position="211"/>
    </location>
</feature>
<comment type="cofactor">
    <cofactor evidence="1 2">
        <name>Zn(2+)</name>
        <dbReference type="ChEBI" id="CHEBI:29105"/>
    </cofactor>
    <text evidence="1 2">Binds 1 zinc ion per subunit.</text>
</comment>
<feature type="binding site" evidence="1">
    <location>
        <position position="214"/>
    </location>
    <ligand>
        <name>Zn(2+)</name>
        <dbReference type="ChEBI" id="CHEBI:29105"/>
        <note>catalytic</note>
    </ligand>
</feature>
<keyword evidence="4" id="KW-1185">Reference proteome</keyword>
<reference evidence="5" key="1">
    <citation type="submission" date="2025-08" db="UniProtKB">
        <authorList>
            <consortium name="RefSeq"/>
        </authorList>
    </citation>
    <scope>IDENTIFICATION</scope>
    <source>
        <tissue evidence="5">Tentacle</tissue>
    </source>
</reference>
<dbReference type="Pfam" id="PF01400">
    <property type="entry name" value="Astacin"/>
    <property type="match status" value="1"/>
</dbReference>
<name>A0A6P8J5J0_ACTTE</name>
<feature type="binding site" evidence="1">
    <location>
        <position position="210"/>
    </location>
    <ligand>
        <name>Zn(2+)</name>
        <dbReference type="ChEBI" id="CHEBI:29105"/>
        <note>catalytic</note>
    </ligand>
</feature>
<dbReference type="SMART" id="SM00235">
    <property type="entry name" value="ZnMc"/>
    <property type="match status" value="1"/>
</dbReference>
<dbReference type="Gene3D" id="3.40.390.10">
    <property type="entry name" value="Collagenase (Catalytic Domain)"/>
    <property type="match status" value="1"/>
</dbReference>
<dbReference type="CDD" id="cd04280">
    <property type="entry name" value="ZnMc_astacin_like"/>
    <property type="match status" value="1"/>
</dbReference>
<dbReference type="EC" id="3.4.24.-" evidence="2"/>
<keyword evidence="1 2" id="KW-0862">Zinc</keyword>
<dbReference type="PROSITE" id="PS51864">
    <property type="entry name" value="ASTACIN"/>
    <property type="match status" value="1"/>
</dbReference>
<gene>
    <name evidence="5" type="primary">LOC116307179</name>
</gene>
<comment type="caution">
    <text evidence="1">Lacks conserved residue(s) required for the propagation of feature annotation.</text>
</comment>
<dbReference type="OrthoDB" id="5957954at2759"/>
<accession>A0A6P8J5J0</accession>
<sequence>MGLQTVAFLAALVVATLTLASGKPPFPKPSSEVFDDLLARKIQENAKRGGNVHGHIVAVNDASRLIKSQDSDDDIPLTEDIEEANEEANVDLFEGDILLPDDEDKEEEDDMSQSEGSKRNIIKNKNRLWSTVVPYYVSPKLGYMNAKIKQAVNELQTKTCVRFKKVSSGYNGDHIRLVKGRGCSSSVGRQGGGQKLNLGAGCNYAGVVIHEIMHSLGVWHEQSRQDRDKYVEVLWNNIKRGRSKNFRKYSHGMLDTLNLPYDTSSIMHYDRFLFSIDPGRKPTIIARGMPWKKLGGQLRGTLTANDVSEINSLFKCT</sequence>
<dbReference type="InterPro" id="IPR001506">
    <property type="entry name" value="Peptidase_M12A"/>
</dbReference>
<feature type="signal peptide" evidence="2">
    <location>
        <begin position="1"/>
        <end position="22"/>
    </location>
</feature>
<feature type="domain" description="Peptidase M12A" evidence="3">
    <location>
        <begin position="120"/>
        <end position="317"/>
    </location>
</feature>
<evidence type="ECO:0000259" key="3">
    <source>
        <dbReference type="PROSITE" id="PS51864"/>
    </source>
</evidence>
<dbReference type="SUPFAM" id="SSF55486">
    <property type="entry name" value="Metalloproteases ('zincins'), catalytic domain"/>
    <property type="match status" value="1"/>
</dbReference>
<evidence type="ECO:0000256" key="2">
    <source>
        <dbReference type="RuleBase" id="RU361183"/>
    </source>
</evidence>
<evidence type="ECO:0000256" key="1">
    <source>
        <dbReference type="PROSITE-ProRule" id="PRU01211"/>
    </source>
</evidence>
<proteinExistence type="predicted"/>
<dbReference type="InterPro" id="IPR006026">
    <property type="entry name" value="Peptidase_Metallo"/>
</dbReference>
<dbReference type="Proteomes" id="UP000515163">
    <property type="component" value="Unplaced"/>
</dbReference>
<dbReference type="FunFam" id="3.40.390.10:FF:000139">
    <property type="entry name" value="Metalloendopeptidase"/>
    <property type="match status" value="1"/>
</dbReference>
<dbReference type="GeneID" id="116307179"/>
<dbReference type="KEGG" id="aten:116307179"/>
<keyword evidence="1 2" id="KW-0378">Hydrolase</keyword>
<keyword evidence="1 2" id="KW-0645">Protease</keyword>
<keyword evidence="2" id="KW-0732">Signal</keyword>